<comment type="similarity">
    <text evidence="3 10">Belongs to the ATPase gamma chain family.</text>
</comment>
<evidence type="ECO:0000256" key="3">
    <source>
        <dbReference type="ARBA" id="ARBA00007681"/>
    </source>
</evidence>
<dbReference type="Gene3D" id="1.10.287.80">
    <property type="entry name" value="ATP synthase, gamma subunit, helix hairpin domain"/>
    <property type="match status" value="2"/>
</dbReference>
<evidence type="ECO:0000256" key="10">
    <source>
        <dbReference type="HAMAP-Rule" id="MF_00815"/>
    </source>
</evidence>
<keyword evidence="10" id="KW-1003">Cell membrane</keyword>
<evidence type="ECO:0000256" key="4">
    <source>
        <dbReference type="ARBA" id="ARBA00022448"/>
    </source>
</evidence>
<dbReference type="EMBL" id="MHUV01000003">
    <property type="protein sequence ID" value="OHA82949.1"/>
    <property type="molecule type" value="Genomic_DNA"/>
</dbReference>
<gene>
    <name evidence="10" type="primary">atpG</name>
    <name evidence="11" type="ORF">A3B07_03640</name>
</gene>
<evidence type="ECO:0000256" key="5">
    <source>
        <dbReference type="ARBA" id="ARBA00022781"/>
    </source>
</evidence>
<dbReference type="InterPro" id="IPR000131">
    <property type="entry name" value="ATP_synth_F1_gsu"/>
</dbReference>
<dbReference type="HAMAP" id="MF_00815">
    <property type="entry name" value="ATP_synth_gamma_bact"/>
    <property type="match status" value="1"/>
</dbReference>
<keyword evidence="7 10" id="KW-0472">Membrane</keyword>
<sequence>MANLRIIKSKIRSVGKTHQVTKAMEAVSGVKMRTSQMMALSARPYARAALRVLARISNSLDISSHPLVLKREVSKVLLVVITSDKGLAGGLNSGVTKRALSALRERGIPIERTGIIALGRKGEEFFARRGYIIEDRITTAKNESTINDFQSVVSLVTDLFEHGEYDECLLVYTNFHSTFEQEPVVRTLLPLSVESVREMIEGITPERGKFAETKEPRAESERSLDYLFEPSASAIFETLIYRLVGIEIYHAFLESKASEHSARMVAMRNASDKAREVSFLLTREYNKARQSAITREMSEIIGGMESMK</sequence>
<dbReference type="PRINTS" id="PR00126">
    <property type="entry name" value="ATPASEGAMMA"/>
</dbReference>
<evidence type="ECO:0000256" key="1">
    <source>
        <dbReference type="ARBA" id="ARBA00003456"/>
    </source>
</evidence>
<keyword evidence="9 10" id="KW-0066">ATP synthesis</keyword>
<evidence type="ECO:0000256" key="6">
    <source>
        <dbReference type="ARBA" id="ARBA00023065"/>
    </source>
</evidence>
<accession>A0A1G2SE70</accession>
<reference evidence="11 12" key="1">
    <citation type="journal article" date="2016" name="Nat. Commun.">
        <title>Thousands of microbial genomes shed light on interconnected biogeochemical processes in an aquifer system.</title>
        <authorList>
            <person name="Anantharaman K."/>
            <person name="Brown C.T."/>
            <person name="Hug L.A."/>
            <person name="Sharon I."/>
            <person name="Castelle C.J."/>
            <person name="Probst A.J."/>
            <person name="Thomas B.C."/>
            <person name="Singh A."/>
            <person name="Wilkins M.J."/>
            <person name="Karaoz U."/>
            <person name="Brodie E.L."/>
            <person name="Williams K.H."/>
            <person name="Hubbard S.S."/>
            <person name="Banfield J.F."/>
        </authorList>
    </citation>
    <scope>NUCLEOTIDE SEQUENCE [LARGE SCALE GENOMIC DNA]</scope>
</reference>
<dbReference type="GO" id="GO:0042777">
    <property type="term" value="P:proton motive force-driven plasma membrane ATP synthesis"/>
    <property type="evidence" value="ECO:0007669"/>
    <property type="project" value="UniProtKB-UniRule"/>
</dbReference>
<dbReference type="GO" id="GO:0005524">
    <property type="term" value="F:ATP binding"/>
    <property type="evidence" value="ECO:0007669"/>
    <property type="project" value="UniProtKB-UniRule"/>
</dbReference>
<keyword evidence="6 10" id="KW-0406">Ion transport</keyword>
<protein>
    <recommendedName>
        <fullName evidence="10">ATP synthase gamma chain</fullName>
    </recommendedName>
    <alternativeName>
        <fullName evidence="10">ATP synthase F1 sector gamma subunit</fullName>
    </alternativeName>
    <alternativeName>
        <fullName evidence="10">F-ATPase gamma subunit</fullName>
    </alternativeName>
</protein>
<dbReference type="GO" id="GO:0005886">
    <property type="term" value="C:plasma membrane"/>
    <property type="evidence" value="ECO:0007669"/>
    <property type="project" value="UniProtKB-SubCell"/>
</dbReference>
<name>A0A1G2SE70_9BACT</name>
<comment type="function">
    <text evidence="1 10">Produces ATP from ADP in the presence of a proton gradient across the membrane. The gamma chain is believed to be important in regulating ATPase activity and the flow of protons through the CF(0) complex.</text>
</comment>
<dbReference type="SUPFAM" id="SSF52943">
    <property type="entry name" value="ATP synthase (F1-ATPase), gamma subunit"/>
    <property type="match status" value="1"/>
</dbReference>
<proteinExistence type="inferred from homology"/>
<evidence type="ECO:0000256" key="8">
    <source>
        <dbReference type="ARBA" id="ARBA00023196"/>
    </source>
</evidence>
<comment type="subunit">
    <text evidence="10">F-type ATPases have 2 components, CF(1) - the catalytic core - and CF(0) - the membrane proton channel. CF(1) has five subunits: alpha(3), beta(3), gamma(1), delta(1), epsilon(1). CF(0) has three main subunits: a, b and c.</text>
</comment>
<comment type="subcellular location">
    <subcellularLocation>
        <location evidence="10">Cell membrane</location>
        <topology evidence="10">Peripheral membrane protein</topology>
    </subcellularLocation>
    <subcellularLocation>
        <location evidence="2">Membrane</location>
        <topology evidence="2">Peripheral membrane protein</topology>
    </subcellularLocation>
</comment>
<dbReference type="CDD" id="cd12151">
    <property type="entry name" value="F1-ATPase_gamma"/>
    <property type="match status" value="1"/>
</dbReference>
<dbReference type="Pfam" id="PF00231">
    <property type="entry name" value="ATP-synt"/>
    <property type="match status" value="1"/>
</dbReference>
<comment type="caution">
    <text evidence="11">The sequence shown here is derived from an EMBL/GenBank/DDBJ whole genome shotgun (WGS) entry which is preliminary data.</text>
</comment>
<evidence type="ECO:0000256" key="7">
    <source>
        <dbReference type="ARBA" id="ARBA00023136"/>
    </source>
</evidence>
<evidence type="ECO:0000256" key="9">
    <source>
        <dbReference type="ARBA" id="ARBA00023310"/>
    </source>
</evidence>
<evidence type="ECO:0000256" key="2">
    <source>
        <dbReference type="ARBA" id="ARBA00004170"/>
    </source>
</evidence>
<dbReference type="GO" id="GO:0046933">
    <property type="term" value="F:proton-transporting ATP synthase activity, rotational mechanism"/>
    <property type="evidence" value="ECO:0007669"/>
    <property type="project" value="UniProtKB-UniRule"/>
</dbReference>
<keyword evidence="4 10" id="KW-0813">Transport</keyword>
<dbReference type="PANTHER" id="PTHR11693">
    <property type="entry name" value="ATP SYNTHASE GAMMA CHAIN"/>
    <property type="match status" value="1"/>
</dbReference>
<dbReference type="STRING" id="1802726.A3B07_03640"/>
<keyword evidence="5 10" id="KW-0375">Hydrogen ion transport</keyword>
<dbReference type="NCBIfam" id="TIGR01146">
    <property type="entry name" value="ATPsyn_F1gamma"/>
    <property type="match status" value="1"/>
</dbReference>
<dbReference type="GO" id="GO:0045259">
    <property type="term" value="C:proton-transporting ATP synthase complex"/>
    <property type="evidence" value="ECO:0007669"/>
    <property type="project" value="UniProtKB-KW"/>
</dbReference>
<evidence type="ECO:0000313" key="11">
    <source>
        <dbReference type="EMBL" id="OHA82949.1"/>
    </source>
</evidence>
<dbReference type="AlphaFoldDB" id="A0A1G2SE70"/>
<dbReference type="Gene3D" id="3.40.1380.10">
    <property type="match status" value="1"/>
</dbReference>
<evidence type="ECO:0000313" key="12">
    <source>
        <dbReference type="Proteomes" id="UP000178817"/>
    </source>
</evidence>
<dbReference type="InterPro" id="IPR035968">
    <property type="entry name" value="ATP_synth_F1_ATPase_gsu"/>
</dbReference>
<dbReference type="PANTHER" id="PTHR11693:SF22">
    <property type="entry name" value="ATP SYNTHASE SUBUNIT GAMMA, MITOCHONDRIAL"/>
    <property type="match status" value="1"/>
</dbReference>
<keyword evidence="8 10" id="KW-0139">CF(1)</keyword>
<dbReference type="Proteomes" id="UP000178817">
    <property type="component" value="Unassembled WGS sequence"/>
</dbReference>
<organism evidence="11 12">
    <name type="scientific">Candidatus Yonathbacteria bacterium RIFCSPLOWO2_01_FULL_43_27</name>
    <dbReference type="NCBI Taxonomy" id="1802726"/>
    <lineage>
        <taxon>Bacteria</taxon>
        <taxon>Candidatus Yonathiibacteriota</taxon>
    </lineage>
</organism>